<name>A0ABS0J4J2_9BACT</name>
<feature type="transmembrane region" description="Helical" evidence="1">
    <location>
        <begin position="59"/>
        <end position="78"/>
    </location>
</feature>
<evidence type="ECO:0008006" key="4">
    <source>
        <dbReference type="Google" id="ProtNLM"/>
    </source>
</evidence>
<keyword evidence="1" id="KW-0472">Membrane</keyword>
<proteinExistence type="predicted"/>
<dbReference type="EMBL" id="VRYY01000271">
    <property type="protein sequence ID" value="MBG3877353.1"/>
    <property type="molecule type" value="Genomic_DNA"/>
</dbReference>
<feature type="transmembrane region" description="Helical" evidence="1">
    <location>
        <begin position="90"/>
        <end position="112"/>
    </location>
</feature>
<feature type="transmembrane region" description="Helical" evidence="1">
    <location>
        <begin position="132"/>
        <end position="156"/>
    </location>
</feature>
<keyword evidence="1" id="KW-0812">Transmembrane</keyword>
<accession>A0ABS0J4J2</accession>
<evidence type="ECO:0000313" key="3">
    <source>
        <dbReference type="Proteomes" id="UP001194469"/>
    </source>
</evidence>
<gene>
    <name evidence="2" type="ORF">FVW20_10060</name>
</gene>
<keyword evidence="1" id="KW-1133">Transmembrane helix</keyword>
<protein>
    <recommendedName>
        <fullName evidence="4">DUF2269 family protein</fullName>
    </recommendedName>
</protein>
<sequence length="166" mass="18889">MTTTSISVRFKRGLKILHIFFAGLWIGGTASLALLICLYHPQNPEEFHAKSSILMLLDYYIIAPGALGCSITGFIYGLKTKYGFFRFKWITIKWIINISFILFGAIIVVPWLEYSITTSTSIQNIAEESAKIIFTHISINIIQWAVILFMLFLSVFKPWSASDMHD</sequence>
<dbReference type="RefSeq" id="WP_196609327.1">
    <property type="nucleotide sequence ID" value="NZ_VRYY01000271.1"/>
</dbReference>
<evidence type="ECO:0000256" key="1">
    <source>
        <dbReference type="SAM" id="Phobius"/>
    </source>
</evidence>
<reference evidence="2 3" key="1">
    <citation type="submission" date="2019-08" db="EMBL/GenBank/DDBJ databases">
        <authorList>
            <person name="Luo N."/>
        </authorList>
    </citation>
    <scope>NUCLEOTIDE SEQUENCE [LARGE SCALE GENOMIC DNA]</scope>
    <source>
        <strain evidence="2 3">NCIMB 9442</strain>
    </source>
</reference>
<evidence type="ECO:0000313" key="2">
    <source>
        <dbReference type="EMBL" id="MBG3877353.1"/>
    </source>
</evidence>
<comment type="caution">
    <text evidence="2">The sequence shown here is derived from an EMBL/GenBank/DDBJ whole genome shotgun (WGS) entry which is preliminary data.</text>
</comment>
<organism evidence="2 3">
    <name type="scientific">Nitratidesulfovibrio oxamicus</name>
    <dbReference type="NCBI Taxonomy" id="32016"/>
    <lineage>
        <taxon>Bacteria</taxon>
        <taxon>Pseudomonadati</taxon>
        <taxon>Thermodesulfobacteriota</taxon>
        <taxon>Desulfovibrionia</taxon>
        <taxon>Desulfovibrionales</taxon>
        <taxon>Desulfovibrionaceae</taxon>
        <taxon>Nitratidesulfovibrio</taxon>
    </lineage>
</organism>
<feature type="transmembrane region" description="Helical" evidence="1">
    <location>
        <begin position="16"/>
        <end position="39"/>
    </location>
</feature>
<dbReference type="Proteomes" id="UP001194469">
    <property type="component" value="Unassembled WGS sequence"/>
</dbReference>
<keyword evidence="3" id="KW-1185">Reference proteome</keyword>